<dbReference type="STRING" id="592015.HMPREF1705_03685"/>
<dbReference type="InterPro" id="IPR009006">
    <property type="entry name" value="Ala_racemase/Decarboxylase_C"/>
</dbReference>
<dbReference type="InterPro" id="IPR017439">
    <property type="entry name" value="Amidohydrolase"/>
</dbReference>
<dbReference type="GO" id="GO:0016787">
    <property type="term" value="F:hydrolase activity"/>
    <property type="evidence" value="ECO:0007669"/>
    <property type="project" value="InterPro"/>
</dbReference>
<dbReference type="EMBL" id="ACJX03000001">
    <property type="protein sequence ID" value="KRT36402.1"/>
    <property type="molecule type" value="Genomic_DNA"/>
</dbReference>
<sequence>MDQFMIDITDINNPKIGDEVVFLGRQGKELIAAEEIALLLNNDGAMHACGHDVHVAILLIAAKILSKYRSEIKGKIKFDFSTEEQL</sequence>
<organism evidence="1 2">
    <name type="scientific">Acetomicrobium hydrogeniformans ATCC BAA-1850</name>
    <dbReference type="NCBI Taxonomy" id="592015"/>
    <lineage>
        <taxon>Bacteria</taxon>
        <taxon>Thermotogati</taxon>
        <taxon>Synergistota</taxon>
        <taxon>Synergistia</taxon>
        <taxon>Synergistales</taxon>
        <taxon>Acetomicrobiaceae</taxon>
        <taxon>Acetomicrobium</taxon>
    </lineage>
</organism>
<dbReference type="GO" id="GO:0008784">
    <property type="term" value="F:alanine racemase activity"/>
    <property type="evidence" value="ECO:0007669"/>
    <property type="project" value="UniProtKB-ARBA"/>
</dbReference>
<keyword evidence="2" id="KW-1185">Reference proteome</keyword>
<dbReference type="eggNOG" id="COG1473">
    <property type="taxonomic scope" value="Bacteria"/>
</dbReference>
<evidence type="ECO:0000313" key="1">
    <source>
        <dbReference type="EMBL" id="KRT36402.1"/>
    </source>
</evidence>
<proteinExistence type="predicted"/>
<evidence type="ECO:0000313" key="2">
    <source>
        <dbReference type="Proteomes" id="UP000005273"/>
    </source>
</evidence>
<dbReference type="SUPFAM" id="SSF50621">
    <property type="entry name" value="Alanine racemase C-terminal domain-like"/>
    <property type="match status" value="1"/>
</dbReference>
<protein>
    <submittedName>
        <fullName evidence="1">Uncharacterized protein</fullName>
    </submittedName>
</protein>
<comment type="caution">
    <text evidence="1">The sequence shown here is derived from an EMBL/GenBank/DDBJ whole genome shotgun (WGS) entry which is preliminary data.</text>
</comment>
<dbReference type="PANTHER" id="PTHR11014">
    <property type="entry name" value="PEPTIDASE M20 FAMILY MEMBER"/>
    <property type="match status" value="1"/>
</dbReference>
<name>A0A0T5XDQ4_9BACT</name>
<dbReference type="Gene3D" id="3.40.630.10">
    <property type="entry name" value="Zn peptidases"/>
    <property type="match status" value="1"/>
</dbReference>
<dbReference type="AlphaFoldDB" id="A0A0T5XDQ4"/>
<reference evidence="2" key="1">
    <citation type="submission" date="2012-09" db="EMBL/GenBank/DDBJ databases">
        <authorList>
            <person name="Weinstock G."/>
            <person name="Sodergren E."/>
            <person name="Clifton S."/>
            <person name="Fulton L."/>
            <person name="Fulton B."/>
            <person name="Courtney L."/>
            <person name="Fronick C."/>
            <person name="Harrison M."/>
            <person name="Strong C."/>
            <person name="Farmer C."/>
            <person name="Delehaunty K."/>
            <person name="Markovic C."/>
            <person name="Hall O."/>
            <person name="Minx P."/>
            <person name="Tomlinson C."/>
            <person name="Mitreva M."/>
            <person name="Nelson J."/>
            <person name="Hou S."/>
            <person name="Wollam A."/>
            <person name="Pepin K.H."/>
            <person name="Johnson M."/>
            <person name="Bhonagiri V."/>
            <person name="Nash W.E."/>
            <person name="Suruliraj S."/>
            <person name="Warren W."/>
            <person name="Chinwalla A."/>
            <person name="Mardis E.R."/>
            <person name="Wilson R.K."/>
        </authorList>
    </citation>
    <scope>NUCLEOTIDE SEQUENCE [LARGE SCALE GENOMIC DNA]</scope>
    <source>
        <strain evidence="2">OS1</strain>
    </source>
</reference>
<gene>
    <name evidence="1" type="ORF">HMPREF1705_03685</name>
</gene>
<dbReference type="PANTHER" id="PTHR11014:SF63">
    <property type="entry name" value="METALLOPEPTIDASE, PUTATIVE (AFU_ORTHOLOGUE AFUA_6G09600)-RELATED"/>
    <property type="match status" value="1"/>
</dbReference>
<dbReference type="InterPro" id="IPR002933">
    <property type="entry name" value="Peptidase_M20"/>
</dbReference>
<dbReference type="Proteomes" id="UP000005273">
    <property type="component" value="Unassembled WGS sequence"/>
</dbReference>
<dbReference type="Pfam" id="PF01546">
    <property type="entry name" value="Peptidase_M20"/>
    <property type="match status" value="1"/>
</dbReference>
<dbReference type="SUPFAM" id="SSF53187">
    <property type="entry name" value="Zn-dependent exopeptidases"/>
    <property type="match status" value="1"/>
</dbReference>
<accession>A0A0T5XDQ4</accession>